<dbReference type="STRING" id="93759.A0A1R3HTA9"/>
<gene>
    <name evidence="2" type="ORF">COLO4_27090</name>
</gene>
<comment type="caution">
    <text evidence="2">The sequence shown here is derived from an EMBL/GenBank/DDBJ whole genome shotgun (WGS) entry which is preliminary data.</text>
</comment>
<protein>
    <recommendedName>
        <fullName evidence="1">At1g61320/AtMIF1 LRR domain-containing protein</fullName>
    </recommendedName>
</protein>
<dbReference type="PANTHER" id="PTHR34145:SF68">
    <property type="entry name" value="FBD DOMAIN-CONTAINING PROTEIN"/>
    <property type="match status" value="1"/>
</dbReference>
<proteinExistence type="predicted"/>
<dbReference type="Proteomes" id="UP000187203">
    <property type="component" value="Unassembled WGS sequence"/>
</dbReference>
<dbReference type="EMBL" id="AWUE01019428">
    <property type="protein sequence ID" value="OMO73460.1"/>
    <property type="molecule type" value="Genomic_DNA"/>
</dbReference>
<keyword evidence="3" id="KW-1185">Reference proteome</keyword>
<dbReference type="OrthoDB" id="613853at2759"/>
<organism evidence="2 3">
    <name type="scientific">Corchorus olitorius</name>
    <dbReference type="NCBI Taxonomy" id="93759"/>
    <lineage>
        <taxon>Eukaryota</taxon>
        <taxon>Viridiplantae</taxon>
        <taxon>Streptophyta</taxon>
        <taxon>Embryophyta</taxon>
        <taxon>Tracheophyta</taxon>
        <taxon>Spermatophyta</taxon>
        <taxon>Magnoliopsida</taxon>
        <taxon>eudicotyledons</taxon>
        <taxon>Gunneridae</taxon>
        <taxon>Pentapetalae</taxon>
        <taxon>rosids</taxon>
        <taxon>malvids</taxon>
        <taxon>Malvales</taxon>
        <taxon>Malvaceae</taxon>
        <taxon>Grewioideae</taxon>
        <taxon>Apeibeae</taxon>
        <taxon>Corchorus</taxon>
    </lineage>
</organism>
<evidence type="ECO:0000313" key="3">
    <source>
        <dbReference type="Proteomes" id="UP000187203"/>
    </source>
</evidence>
<dbReference type="Pfam" id="PF23622">
    <property type="entry name" value="LRR_At1g61320_AtMIF1"/>
    <property type="match status" value="1"/>
</dbReference>
<dbReference type="InterPro" id="IPR053772">
    <property type="entry name" value="At1g61320/At1g61330-like"/>
</dbReference>
<dbReference type="SUPFAM" id="SSF52047">
    <property type="entry name" value="RNI-like"/>
    <property type="match status" value="1"/>
</dbReference>
<evidence type="ECO:0000259" key="1">
    <source>
        <dbReference type="Pfam" id="PF23622"/>
    </source>
</evidence>
<feature type="domain" description="At1g61320/AtMIF1 LRR" evidence="1">
    <location>
        <begin position="161"/>
        <end position="459"/>
    </location>
</feature>
<dbReference type="Gene3D" id="3.80.10.10">
    <property type="entry name" value="Ribonuclease Inhibitor"/>
    <property type="match status" value="1"/>
</dbReference>
<dbReference type="PANTHER" id="PTHR34145">
    <property type="entry name" value="OS02G0105600 PROTEIN"/>
    <property type="match status" value="1"/>
</dbReference>
<name>A0A1R3HTA9_9ROSI</name>
<dbReference type="InterPro" id="IPR032675">
    <property type="entry name" value="LRR_dom_sf"/>
</dbReference>
<dbReference type="InterPro" id="IPR055357">
    <property type="entry name" value="LRR_At1g61320_AtMIF1"/>
</dbReference>
<reference evidence="3" key="1">
    <citation type="submission" date="2013-09" db="EMBL/GenBank/DDBJ databases">
        <title>Corchorus olitorius genome sequencing.</title>
        <authorList>
            <person name="Alam M."/>
            <person name="Haque M.S."/>
            <person name="Islam M.S."/>
            <person name="Emdad E.M."/>
            <person name="Islam M.M."/>
            <person name="Ahmed B."/>
            <person name="Halim A."/>
            <person name="Hossen Q.M.M."/>
            <person name="Hossain M.Z."/>
            <person name="Ahmed R."/>
            <person name="Khan M.M."/>
            <person name="Islam R."/>
            <person name="Rashid M.M."/>
            <person name="Khan S.A."/>
            <person name="Rahman M.S."/>
            <person name="Alam M."/>
            <person name="Yahiya A.S."/>
            <person name="Khan M.S."/>
            <person name="Azam M.S."/>
            <person name="Haque T."/>
            <person name="Lashkar M.Z.H."/>
            <person name="Akhand A.I."/>
            <person name="Morshed G."/>
            <person name="Roy S."/>
            <person name="Uddin K.S."/>
            <person name="Rabeya T."/>
            <person name="Hossain A.S."/>
            <person name="Chowdhury A."/>
            <person name="Snigdha A.R."/>
            <person name="Mortoza M.S."/>
            <person name="Matin S.A."/>
            <person name="Hoque S.M.E."/>
            <person name="Islam M.K."/>
            <person name="Roy D.K."/>
            <person name="Haider R."/>
            <person name="Moosa M.M."/>
            <person name="Elias S.M."/>
            <person name="Hasan A.M."/>
            <person name="Jahan S."/>
            <person name="Shafiuddin M."/>
            <person name="Mahmood N."/>
            <person name="Shommy N.S."/>
        </authorList>
    </citation>
    <scope>NUCLEOTIDE SEQUENCE [LARGE SCALE GENOMIC DNA]</scope>
    <source>
        <strain evidence="3">cv. O-4</strain>
    </source>
</reference>
<evidence type="ECO:0000313" key="2">
    <source>
        <dbReference type="EMBL" id="OMO73460.1"/>
    </source>
</evidence>
<dbReference type="AlphaFoldDB" id="A0A1R3HTA9"/>
<accession>A0A1R3HTA9</accession>
<sequence length="460" mass="53367">MRKRVLSPTSKVAKGKRRCISNLFWDFLPLKFSQGRRLPIRARRRLLLSNSKRPKSEIVQPTSSRQLYYYSDCKLREDTLAKERFLFINWVDSVVKMHQGQTLEEFRIDFPLEQTSSHVVDAWIELVFSKRVQQLVLNLSPIYCVNGGPWNYSFPKVVSPVGLTSLTILYLEYVNVKQEVVEHIISKCPVLEQFSLFDSVYLGHFKLAGAALKLKHLSLFRCSGLKCIEIYDTNIVSFKYVGWRNTILHLENLPCLVELYAGVINSPISYVIDPMSGLFSQLETLTFEFGGRMSECYSSSARPSDVDYFDIAAYPELTKLRHLIIKMEMDGDFGLLKMIPLINACPYLQRFVLQLSWDHRVKMTKKVVETIECPHQHLKVVELAGYYGRVTDVEFAKYFIHNAVALERMIIIPKCSNWELPERNYKIVHKKEIMREEKARCRAKEQLQGNVPPTIDLVIH</sequence>